<reference evidence="1" key="2">
    <citation type="journal article" date="2015" name="Fish Shellfish Immunol.">
        <title>Early steps in the European eel (Anguilla anguilla)-Vibrio vulnificus interaction in the gills: Role of the RtxA13 toxin.</title>
        <authorList>
            <person name="Callol A."/>
            <person name="Pajuelo D."/>
            <person name="Ebbesson L."/>
            <person name="Teles M."/>
            <person name="MacKenzie S."/>
            <person name="Amaro C."/>
        </authorList>
    </citation>
    <scope>NUCLEOTIDE SEQUENCE</scope>
</reference>
<evidence type="ECO:0000313" key="1">
    <source>
        <dbReference type="EMBL" id="JAH27704.1"/>
    </source>
</evidence>
<protein>
    <submittedName>
        <fullName evidence="1">Uncharacterized protein</fullName>
    </submittedName>
</protein>
<accession>A0A0E9RF27</accession>
<name>A0A0E9RF27_ANGAN</name>
<proteinExistence type="predicted"/>
<sequence length="58" mass="6604">MGGERGEQDYAKISHSVRLTSVLRRSVSHLRNRFNLVQDTRPGDNVSANRPAAQKWQL</sequence>
<organism evidence="1">
    <name type="scientific">Anguilla anguilla</name>
    <name type="common">European freshwater eel</name>
    <name type="synonym">Muraena anguilla</name>
    <dbReference type="NCBI Taxonomy" id="7936"/>
    <lineage>
        <taxon>Eukaryota</taxon>
        <taxon>Metazoa</taxon>
        <taxon>Chordata</taxon>
        <taxon>Craniata</taxon>
        <taxon>Vertebrata</taxon>
        <taxon>Euteleostomi</taxon>
        <taxon>Actinopterygii</taxon>
        <taxon>Neopterygii</taxon>
        <taxon>Teleostei</taxon>
        <taxon>Anguilliformes</taxon>
        <taxon>Anguillidae</taxon>
        <taxon>Anguilla</taxon>
    </lineage>
</organism>
<dbReference type="AlphaFoldDB" id="A0A0E9RF27"/>
<reference evidence="1" key="1">
    <citation type="submission" date="2014-11" db="EMBL/GenBank/DDBJ databases">
        <authorList>
            <person name="Amaro Gonzalez C."/>
        </authorList>
    </citation>
    <scope>NUCLEOTIDE SEQUENCE</scope>
</reference>
<dbReference type="EMBL" id="GBXM01080873">
    <property type="protein sequence ID" value="JAH27704.1"/>
    <property type="molecule type" value="Transcribed_RNA"/>
</dbReference>